<sequence length="90" mass="9594">MTLVVSVSANTAAYAADALKPARRLSAKDEAQDARVIADRGNLRAKTGDATVDQLIPASTVDFDLLAPNYRMGQQATLAQVQAAYRSLED</sequence>
<organism evidence="1 2">
    <name type="scientific">Pseudorhizobium flavum</name>
    <dbReference type="NCBI Taxonomy" id="1335061"/>
    <lineage>
        <taxon>Bacteria</taxon>
        <taxon>Pseudomonadati</taxon>
        <taxon>Pseudomonadota</taxon>
        <taxon>Alphaproteobacteria</taxon>
        <taxon>Hyphomicrobiales</taxon>
        <taxon>Rhizobiaceae</taxon>
        <taxon>Rhizobium/Agrobacterium group</taxon>
        <taxon>Pseudorhizobium</taxon>
    </lineage>
</organism>
<dbReference type="AlphaFoldDB" id="A0A7W9YW63"/>
<comment type="caution">
    <text evidence="1">The sequence shown here is derived from an EMBL/GenBank/DDBJ whole genome shotgun (WGS) entry which is preliminary data.</text>
</comment>
<dbReference type="RefSeq" id="WP_077546035.1">
    <property type="nucleotide sequence ID" value="NZ_JACHEJ010000002.1"/>
</dbReference>
<evidence type="ECO:0000313" key="1">
    <source>
        <dbReference type="EMBL" id="MBB6179500.1"/>
    </source>
</evidence>
<gene>
    <name evidence="1" type="ORF">HNQ75_001454</name>
</gene>
<reference evidence="1 2" key="1">
    <citation type="submission" date="2020-08" db="EMBL/GenBank/DDBJ databases">
        <title>Genomic Encyclopedia of Type Strains, Phase IV (KMG-IV): sequencing the most valuable type-strain genomes for metagenomic binning, comparative biology and taxonomic classification.</title>
        <authorList>
            <person name="Goeker M."/>
        </authorList>
    </citation>
    <scope>NUCLEOTIDE SEQUENCE [LARGE SCALE GENOMIC DNA]</scope>
    <source>
        <strain evidence="1 2">DSM 102134</strain>
    </source>
</reference>
<dbReference type="Proteomes" id="UP000535501">
    <property type="component" value="Unassembled WGS sequence"/>
</dbReference>
<keyword evidence="2" id="KW-1185">Reference proteome</keyword>
<accession>A0A7W9YW63</accession>
<protein>
    <submittedName>
        <fullName evidence="1">Uncharacterized protein</fullName>
    </submittedName>
</protein>
<proteinExistence type="predicted"/>
<name>A0A7W9YW63_9HYPH</name>
<evidence type="ECO:0000313" key="2">
    <source>
        <dbReference type="Proteomes" id="UP000535501"/>
    </source>
</evidence>
<dbReference type="EMBL" id="JACHEJ010000002">
    <property type="protein sequence ID" value="MBB6179500.1"/>
    <property type="molecule type" value="Genomic_DNA"/>
</dbReference>